<dbReference type="InterPro" id="IPR036390">
    <property type="entry name" value="WH_DNA-bd_sf"/>
</dbReference>
<dbReference type="SMART" id="SM00344">
    <property type="entry name" value="HTH_ASNC"/>
    <property type="match status" value="1"/>
</dbReference>
<dbReference type="InterPro" id="IPR019888">
    <property type="entry name" value="Tscrpt_reg_AsnC-like"/>
</dbReference>
<dbReference type="EMBL" id="CP104013">
    <property type="protein sequence ID" value="UYP45711.1"/>
    <property type="molecule type" value="Genomic_DNA"/>
</dbReference>
<evidence type="ECO:0000313" key="5">
    <source>
        <dbReference type="EMBL" id="UYP45711.1"/>
    </source>
</evidence>
<organism evidence="5 6">
    <name type="scientific">Candidatus Lokiarchaeum ossiferum</name>
    <dbReference type="NCBI Taxonomy" id="2951803"/>
    <lineage>
        <taxon>Archaea</taxon>
        <taxon>Promethearchaeati</taxon>
        <taxon>Promethearchaeota</taxon>
        <taxon>Promethearchaeia</taxon>
        <taxon>Promethearchaeales</taxon>
        <taxon>Promethearchaeaceae</taxon>
        <taxon>Candidatus Lokiarchaeum</taxon>
    </lineage>
</organism>
<evidence type="ECO:0000256" key="2">
    <source>
        <dbReference type="ARBA" id="ARBA00023125"/>
    </source>
</evidence>
<keyword evidence="3" id="KW-0804">Transcription</keyword>
<protein>
    <recommendedName>
        <fullName evidence="4">HTH asnC-type domain-containing protein</fullName>
    </recommendedName>
</protein>
<dbReference type="Pfam" id="PF13404">
    <property type="entry name" value="HTH_AsnC-type"/>
    <property type="match status" value="1"/>
</dbReference>
<accession>A0ABY6HQK2</accession>
<dbReference type="Proteomes" id="UP001208689">
    <property type="component" value="Chromosome"/>
</dbReference>
<dbReference type="InterPro" id="IPR019887">
    <property type="entry name" value="Tscrpt_reg_AsnC/Lrp_C"/>
</dbReference>
<dbReference type="SUPFAM" id="SSF46785">
    <property type="entry name" value="Winged helix' DNA-binding domain"/>
    <property type="match status" value="1"/>
</dbReference>
<keyword evidence="6" id="KW-1185">Reference proteome</keyword>
<evidence type="ECO:0000259" key="4">
    <source>
        <dbReference type="PROSITE" id="PS50956"/>
    </source>
</evidence>
<reference evidence="5" key="1">
    <citation type="submission" date="2022-09" db="EMBL/GenBank/DDBJ databases">
        <title>Actin cytoskeleton and complex cell architecture in an #Asgard archaeon.</title>
        <authorList>
            <person name="Ponce Toledo R.I."/>
            <person name="Schleper C."/>
            <person name="Rodrigues Oliveira T."/>
            <person name="Wollweber F."/>
            <person name="Xu J."/>
            <person name="Rittmann S."/>
            <person name="Klingl A."/>
            <person name="Pilhofer M."/>
        </authorList>
    </citation>
    <scope>NUCLEOTIDE SEQUENCE</scope>
    <source>
        <strain evidence="5">B-35</strain>
    </source>
</reference>
<evidence type="ECO:0000256" key="3">
    <source>
        <dbReference type="ARBA" id="ARBA00023163"/>
    </source>
</evidence>
<dbReference type="Gene3D" id="3.30.70.920">
    <property type="match status" value="1"/>
</dbReference>
<evidence type="ECO:0000256" key="1">
    <source>
        <dbReference type="ARBA" id="ARBA00023015"/>
    </source>
</evidence>
<dbReference type="SUPFAM" id="SSF54909">
    <property type="entry name" value="Dimeric alpha+beta barrel"/>
    <property type="match status" value="1"/>
</dbReference>
<dbReference type="Gene3D" id="1.10.10.10">
    <property type="entry name" value="Winged helix-like DNA-binding domain superfamily/Winged helix DNA-binding domain"/>
    <property type="match status" value="1"/>
</dbReference>
<sequence length="181" mass="20850">MKYNEMLDIDETDKKIISILQEDPETTHSAIAEKVHKSQPAVGARIIKLRRKHLITEAVGAEFNQLDLKFARIELSTKNVSKIWERFRSCPHVVNCFKMTGEFNLMLEIIAPNVKTIEHFVDSCLRKDPLILDIRTNFVIDSLRKYVVPLYFEIEKYEESGCSYECGGPITKADLKVLMDS</sequence>
<dbReference type="InterPro" id="IPR036388">
    <property type="entry name" value="WH-like_DNA-bd_sf"/>
</dbReference>
<dbReference type="InterPro" id="IPR011008">
    <property type="entry name" value="Dimeric_a/b-barrel"/>
</dbReference>
<evidence type="ECO:0000313" key="6">
    <source>
        <dbReference type="Proteomes" id="UP001208689"/>
    </source>
</evidence>
<dbReference type="Pfam" id="PF01037">
    <property type="entry name" value="AsnC_trans_reg"/>
    <property type="match status" value="1"/>
</dbReference>
<keyword evidence="2" id="KW-0238">DNA-binding</keyword>
<gene>
    <name evidence="5" type="ORF">NEF87_001996</name>
</gene>
<name>A0ABY6HQK2_9ARCH</name>
<dbReference type="PROSITE" id="PS50956">
    <property type="entry name" value="HTH_ASNC_2"/>
    <property type="match status" value="1"/>
</dbReference>
<feature type="domain" description="HTH asnC-type" evidence="4">
    <location>
        <begin position="9"/>
        <end position="56"/>
    </location>
</feature>
<dbReference type="InterPro" id="IPR000485">
    <property type="entry name" value="AsnC-type_HTH_dom"/>
</dbReference>
<proteinExistence type="predicted"/>
<dbReference type="PANTHER" id="PTHR30154:SF34">
    <property type="entry name" value="TRANSCRIPTIONAL REGULATOR AZLB"/>
    <property type="match status" value="1"/>
</dbReference>
<dbReference type="PANTHER" id="PTHR30154">
    <property type="entry name" value="LEUCINE-RESPONSIVE REGULATORY PROTEIN"/>
    <property type="match status" value="1"/>
</dbReference>
<keyword evidence="1" id="KW-0805">Transcription regulation</keyword>